<name>A0A1V3KQQ8_9PAST</name>
<dbReference type="Pfam" id="PF01076">
    <property type="entry name" value="Mob_Pre"/>
    <property type="match status" value="1"/>
</dbReference>
<evidence type="ECO:0000313" key="2">
    <source>
        <dbReference type="EMBL" id="OOF79941.1"/>
    </source>
</evidence>
<reference evidence="3" key="1">
    <citation type="submission" date="2016-10" db="EMBL/GenBank/DDBJ databases">
        <title>Rodentibacter gen. nov. and new species.</title>
        <authorList>
            <person name="Christensen H."/>
        </authorList>
    </citation>
    <scope>NUCLEOTIDE SEQUENCE [LARGE SCALE GENOMIC DNA]</scope>
    <source>
        <strain evidence="3">Ppn152</strain>
    </source>
</reference>
<comment type="caution">
    <text evidence="2">The sequence shown here is derived from an EMBL/GenBank/DDBJ whole genome shotgun (WGS) entry which is preliminary data.</text>
</comment>
<evidence type="ECO:0000256" key="1">
    <source>
        <dbReference type="SAM" id="Coils"/>
    </source>
</evidence>
<dbReference type="CDD" id="cd17242">
    <property type="entry name" value="MobM_relaxase"/>
    <property type="match status" value="1"/>
</dbReference>
<evidence type="ECO:0000313" key="3">
    <source>
        <dbReference type="Proteomes" id="UP000189114"/>
    </source>
</evidence>
<sequence>MKNFIVFRAEKHKSAISLRHSLRHAMREQNTPNADPSKLKENHFFAQKNDGTGTIGGRTVDETMEIYQSKLPQKVRKNAVHCVEFIVSGSPEHLATLSRKEQIAFFAKSAQYIAEKMGGVKNVIHAQIHFDELTPHLTLFVVPIDEKGKLNARKFIGGSKNVMRDMQTEIAEKVGKQFGFERGIAKSKPDSHIQIQDFYKILKNVDQFITNNKFVPSDEFMDKLSKDLLLIMKRDDTEQNIEIVKSEMKSIKKKWDEWAEEKGLATVDNMNYSEMIHLKARTEREYRTYGADADRYRKLQSELNELSPIKKLIEETQDELLKNVKVRGVKGFLGITTPAEIIPQILDTFKRKLDENKEKIDRERDEEQEKIEKEKRLLSEQRLKLEQHFRAGNRAEIERVEAENKRISSQLNNAKKEIEILKNTNKSLDYEIKQNKDYIKIIYDENITLKNKLNEAKNKNLEYEKKINNPEFIKAVYEKNESKRIDEQNAIRERERQEQARKALEQQSMPINPITSRRFRM</sequence>
<accession>A0A1V3KQQ8</accession>
<dbReference type="AlphaFoldDB" id="A0A1V3KQQ8"/>
<evidence type="ECO:0008006" key="4">
    <source>
        <dbReference type="Google" id="ProtNLM"/>
    </source>
</evidence>
<organism evidence="2 3">
    <name type="scientific">Rodentibacter caecimuris</name>
    <dbReference type="NCBI Taxonomy" id="1796644"/>
    <lineage>
        <taxon>Bacteria</taxon>
        <taxon>Pseudomonadati</taxon>
        <taxon>Pseudomonadota</taxon>
        <taxon>Gammaproteobacteria</taxon>
        <taxon>Pasteurellales</taxon>
        <taxon>Pasteurellaceae</taxon>
        <taxon>Rodentibacter</taxon>
    </lineage>
</organism>
<gene>
    <name evidence="2" type="ORF">BKG96_00295</name>
</gene>
<dbReference type="Gene3D" id="3.30.930.30">
    <property type="match status" value="1"/>
</dbReference>
<dbReference type="Proteomes" id="UP000189114">
    <property type="component" value="Unassembled WGS sequence"/>
</dbReference>
<dbReference type="InterPro" id="IPR001668">
    <property type="entry name" value="Mob_Pre"/>
</dbReference>
<dbReference type="EMBL" id="MLAE01000002">
    <property type="protein sequence ID" value="OOF79941.1"/>
    <property type="molecule type" value="Genomic_DNA"/>
</dbReference>
<dbReference type="GO" id="GO:0003677">
    <property type="term" value="F:DNA binding"/>
    <property type="evidence" value="ECO:0007669"/>
    <property type="project" value="InterPro"/>
</dbReference>
<feature type="coiled-coil region" evidence="1">
    <location>
        <begin position="346"/>
        <end position="507"/>
    </location>
</feature>
<dbReference type="NCBIfam" id="NF041497">
    <property type="entry name" value="MobV"/>
    <property type="match status" value="1"/>
</dbReference>
<dbReference type="RefSeq" id="WP_129582312.1">
    <property type="nucleotide sequence ID" value="NZ_MLAE01000002.1"/>
</dbReference>
<proteinExistence type="predicted"/>
<dbReference type="GO" id="GO:0006310">
    <property type="term" value="P:DNA recombination"/>
    <property type="evidence" value="ECO:0007669"/>
    <property type="project" value="InterPro"/>
</dbReference>
<protein>
    <recommendedName>
        <fullName evidence="4">Plasmid recombination enzyme</fullName>
    </recommendedName>
</protein>
<keyword evidence="1" id="KW-0175">Coiled coil</keyword>